<accession>A0ACB7Z8J0</accession>
<reference evidence="1 2" key="1">
    <citation type="journal article" date="2021" name="Hortic Res">
        <title>High-quality reference genome and annotation aids understanding of berry development for evergreen blueberry (Vaccinium darrowii).</title>
        <authorList>
            <person name="Yu J."/>
            <person name="Hulse-Kemp A.M."/>
            <person name="Babiker E."/>
            <person name="Staton M."/>
        </authorList>
    </citation>
    <scope>NUCLEOTIDE SEQUENCE [LARGE SCALE GENOMIC DNA]</scope>
    <source>
        <strain evidence="2">cv. NJ 8807/NJ 8810</strain>
        <tissue evidence="1">Young leaf</tissue>
    </source>
</reference>
<proteinExistence type="predicted"/>
<dbReference type="EMBL" id="CM037154">
    <property type="protein sequence ID" value="KAH7861915.1"/>
    <property type="molecule type" value="Genomic_DNA"/>
</dbReference>
<evidence type="ECO:0000313" key="1">
    <source>
        <dbReference type="EMBL" id="KAH7861915.1"/>
    </source>
</evidence>
<keyword evidence="2" id="KW-1185">Reference proteome</keyword>
<dbReference type="Proteomes" id="UP000828048">
    <property type="component" value="Chromosome 4"/>
</dbReference>
<name>A0ACB7Z8J0_9ERIC</name>
<gene>
    <name evidence="1" type="ORF">Vadar_032627</name>
</gene>
<protein>
    <submittedName>
        <fullName evidence="1">Uncharacterized protein</fullName>
    </submittedName>
</protein>
<sequence length="118" mass="13250">MLHSSQLIASYVANADVSEFAAALEFLNQHRTIMSMENRMAISSPVTDQEKFQYRAELERNIQALHADVSEFAAALEFLNQHNTIMSMENRVGRMQGTKGPMSPRIFGTLIPLVILLP</sequence>
<evidence type="ECO:0000313" key="2">
    <source>
        <dbReference type="Proteomes" id="UP000828048"/>
    </source>
</evidence>
<organism evidence="1 2">
    <name type="scientific">Vaccinium darrowii</name>
    <dbReference type="NCBI Taxonomy" id="229202"/>
    <lineage>
        <taxon>Eukaryota</taxon>
        <taxon>Viridiplantae</taxon>
        <taxon>Streptophyta</taxon>
        <taxon>Embryophyta</taxon>
        <taxon>Tracheophyta</taxon>
        <taxon>Spermatophyta</taxon>
        <taxon>Magnoliopsida</taxon>
        <taxon>eudicotyledons</taxon>
        <taxon>Gunneridae</taxon>
        <taxon>Pentapetalae</taxon>
        <taxon>asterids</taxon>
        <taxon>Ericales</taxon>
        <taxon>Ericaceae</taxon>
        <taxon>Vaccinioideae</taxon>
        <taxon>Vaccinieae</taxon>
        <taxon>Vaccinium</taxon>
    </lineage>
</organism>
<comment type="caution">
    <text evidence="1">The sequence shown here is derived from an EMBL/GenBank/DDBJ whole genome shotgun (WGS) entry which is preliminary data.</text>
</comment>